<name>A0A6A6AUM8_9PEZI</name>
<keyword evidence="3" id="KW-1185">Reference proteome</keyword>
<sequence length="166" mass="18803">MAATARLGFPQPRFIPFCMASLAFIELELELATVLAFIFYSRGFTFLLSSVFFRCCLHPTIFLIRLHLHGVGYRSTIEIGTWSFSLLPLPTSVGPLFDGCTGRTVALDRGGGGGGERLCQSHFSLFDAFFPFRQGLVHARFRHVGMCFFFLFFFYCSFQTNRYCVV</sequence>
<dbReference type="GeneID" id="54303437"/>
<evidence type="ECO:0000313" key="3">
    <source>
        <dbReference type="Proteomes" id="UP000799438"/>
    </source>
</evidence>
<keyword evidence="1" id="KW-0472">Membrane</keyword>
<gene>
    <name evidence="2" type="ORF">K452DRAFT_35507</name>
</gene>
<keyword evidence="1" id="KW-0812">Transmembrane</keyword>
<keyword evidence="1" id="KW-1133">Transmembrane helix</keyword>
<feature type="transmembrane region" description="Helical" evidence="1">
    <location>
        <begin position="14"/>
        <end position="40"/>
    </location>
</feature>
<evidence type="ECO:0000313" key="2">
    <source>
        <dbReference type="EMBL" id="KAF2135296.1"/>
    </source>
</evidence>
<feature type="transmembrane region" description="Helical" evidence="1">
    <location>
        <begin position="46"/>
        <end position="64"/>
    </location>
</feature>
<proteinExistence type="predicted"/>
<organism evidence="2 3">
    <name type="scientific">Aplosporella prunicola CBS 121167</name>
    <dbReference type="NCBI Taxonomy" id="1176127"/>
    <lineage>
        <taxon>Eukaryota</taxon>
        <taxon>Fungi</taxon>
        <taxon>Dikarya</taxon>
        <taxon>Ascomycota</taxon>
        <taxon>Pezizomycotina</taxon>
        <taxon>Dothideomycetes</taxon>
        <taxon>Dothideomycetes incertae sedis</taxon>
        <taxon>Botryosphaeriales</taxon>
        <taxon>Aplosporellaceae</taxon>
        <taxon>Aplosporella</taxon>
    </lineage>
</organism>
<accession>A0A6A6AUM8</accession>
<dbReference type="AlphaFoldDB" id="A0A6A6AUM8"/>
<dbReference type="Proteomes" id="UP000799438">
    <property type="component" value="Unassembled WGS sequence"/>
</dbReference>
<reference evidence="2" key="1">
    <citation type="journal article" date="2020" name="Stud. Mycol.">
        <title>101 Dothideomycetes genomes: a test case for predicting lifestyles and emergence of pathogens.</title>
        <authorList>
            <person name="Haridas S."/>
            <person name="Albert R."/>
            <person name="Binder M."/>
            <person name="Bloem J."/>
            <person name="Labutti K."/>
            <person name="Salamov A."/>
            <person name="Andreopoulos B."/>
            <person name="Baker S."/>
            <person name="Barry K."/>
            <person name="Bills G."/>
            <person name="Bluhm B."/>
            <person name="Cannon C."/>
            <person name="Castanera R."/>
            <person name="Culley D."/>
            <person name="Daum C."/>
            <person name="Ezra D."/>
            <person name="Gonzalez J."/>
            <person name="Henrissat B."/>
            <person name="Kuo A."/>
            <person name="Liang C."/>
            <person name="Lipzen A."/>
            <person name="Lutzoni F."/>
            <person name="Magnuson J."/>
            <person name="Mondo S."/>
            <person name="Nolan M."/>
            <person name="Ohm R."/>
            <person name="Pangilinan J."/>
            <person name="Park H.-J."/>
            <person name="Ramirez L."/>
            <person name="Alfaro M."/>
            <person name="Sun H."/>
            <person name="Tritt A."/>
            <person name="Yoshinaga Y."/>
            <person name="Zwiers L.-H."/>
            <person name="Turgeon B."/>
            <person name="Goodwin S."/>
            <person name="Spatafora J."/>
            <person name="Crous P."/>
            <person name="Grigoriev I."/>
        </authorList>
    </citation>
    <scope>NUCLEOTIDE SEQUENCE</scope>
    <source>
        <strain evidence="2">CBS 121167</strain>
    </source>
</reference>
<feature type="transmembrane region" description="Helical" evidence="1">
    <location>
        <begin position="141"/>
        <end position="160"/>
    </location>
</feature>
<protein>
    <submittedName>
        <fullName evidence="2">Uncharacterized protein</fullName>
    </submittedName>
</protein>
<dbReference type="EMBL" id="ML995606">
    <property type="protein sequence ID" value="KAF2135296.1"/>
    <property type="molecule type" value="Genomic_DNA"/>
</dbReference>
<dbReference type="RefSeq" id="XP_033391015.1">
    <property type="nucleotide sequence ID" value="XM_033545931.1"/>
</dbReference>
<evidence type="ECO:0000256" key="1">
    <source>
        <dbReference type="SAM" id="Phobius"/>
    </source>
</evidence>